<accession>A0A0J8RF09</accession>
<gene>
    <name evidence="1" type="ORF">CIHG_00928</name>
</gene>
<reference evidence="2" key="1">
    <citation type="journal article" date="2010" name="Genome Res.">
        <title>Population genomic sequencing of Coccidioides fungi reveals recent hybridization and transposon control.</title>
        <authorList>
            <person name="Neafsey D.E."/>
            <person name="Barker B.M."/>
            <person name="Sharpton T.J."/>
            <person name="Stajich J.E."/>
            <person name="Park D.J."/>
            <person name="Whiston E."/>
            <person name="Hung C.-Y."/>
            <person name="McMahan C."/>
            <person name="White J."/>
            <person name="Sykes S."/>
            <person name="Heiman D."/>
            <person name="Young S."/>
            <person name="Zeng Q."/>
            <person name="Abouelleil A."/>
            <person name="Aftuck L."/>
            <person name="Bessette D."/>
            <person name="Brown A."/>
            <person name="FitzGerald M."/>
            <person name="Lui A."/>
            <person name="Macdonald J.P."/>
            <person name="Priest M."/>
            <person name="Orbach M.J."/>
            <person name="Galgiani J.N."/>
            <person name="Kirkland T.N."/>
            <person name="Cole G.T."/>
            <person name="Birren B.W."/>
            <person name="Henn M.R."/>
            <person name="Taylor J.W."/>
            <person name="Rounsley S.D."/>
        </authorList>
    </citation>
    <scope>NUCLEOTIDE SEQUENCE [LARGE SCALE GENOMIC DNA]</scope>
    <source>
        <strain evidence="2">H538.4</strain>
    </source>
</reference>
<organism evidence="1 2">
    <name type="scientific">Coccidioides immitis H538.4</name>
    <dbReference type="NCBI Taxonomy" id="396776"/>
    <lineage>
        <taxon>Eukaryota</taxon>
        <taxon>Fungi</taxon>
        <taxon>Dikarya</taxon>
        <taxon>Ascomycota</taxon>
        <taxon>Pezizomycotina</taxon>
        <taxon>Eurotiomycetes</taxon>
        <taxon>Eurotiomycetidae</taxon>
        <taxon>Onygenales</taxon>
        <taxon>Onygenaceae</taxon>
        <taxon>Coccidioides</taxon>
    </lineage>
</organism>
<dbReference type="Proteomes" id="UP000054563">
    <property type="component" value="Unassembled WGS sequence"/>
</dbReference>
<name>A0A0J8RF09_COCIT</name>
<evidence type="ECO:0000313" key="2">
    <source>
        <dbReference type="Proteomes" id="UP000054563"/>
    </source>
</evidence>
<dbReference type="EMBL" id="DS016982">
    <property type="protein sequence ID" value="KMU83146.1"/>
    <property type="molecule type" value="Genomic_DNA"/>
</dbReference>
<dbReference type="VEuPathDB" id="FungiDB:CIHG_00928"/>
<sequence length="110" mass="12329">MTSTMPLAYPLRCQSWEGSVGLTARSKTRELKGLRGRRLYTGKFCSSIVDILRAYLTEVTTNHPAPYKKGLCAENISITCLRIRSGVTFPEVAVDQSRLNRFHILSLPVN</sequence>
<proteinExistence type="predicted"/>
<dbReference type="AlphaFoldDB" id="A0A0J8RF09"/>
<protein>
    <submittedName>
        <fullName evidence="1">Uncharacterized protein</fullName>
    </submittedName>
</protein>
<evidence type="ECO:0000313" key="1">
    <source>
        <dbReference type="EMBL" id="KMU83146.1"/>
    </source>
</evidence>